<dbReference type="GO" id="GO:0016020">
    <property type="term" value="C:membrane"/>
    <property type="evidence" value="ECO:0007669"/>
    <property type="project" value="UniProtKB-UniRule"/>
</dbReference>
<comment type="function">
    <text evidence="10">Catalytic component of the signal peptidase complex (SPC) which catalyzes the cleavage of N-terminal signal sequences from nascent proteins as they are translocated into the lumen of the endoplasmic reticulum. Specifically cleaves N-terminal signal peptides that contain a hydrophobic alpha-helix (h-region) shorter than 18-20 amino acids.</text>
</comment>
<evidence type="ECO:0000256" key="9">
    <source>
        <dbReference type="ARBA" id="ARBA00033305"/>
    </source>
</evidence>
<evidence type="ECO:0000256" key="2">
    <source>
        <dbReference type="ARBA" id="ARBA00022670"/>
    </source>
</evidence>
<evidence type="ECO:0000256" key="8">
    <source>
        <dbReference type="ARBA" id="ARBA00023136"/>
    </source>
</evidence>
<dbReference type="Proteomes" id="UP000632740">
    <property type="component" value="Unassembled WGS sequence"/>
</dbReference>
<dbReference type="GO" id="GO:0006465">
    <property type="term" value="P:signal peptide processing"/>
    <property type="evidence" value="ECO:0007669"/>
    <property type="project" value="UniProtKB-UniRule"/>
</dbReference>
<evidence type="ECO:0000259" key="13">
    <source>
        <dbReference type="Pfam" id="PF10502"/>
    </source>
</evidence>
<keyword evidence="6" id="KW-0735">Signal-anchor</keyword>
<dbReference type="EMBL" id="BONK01000012">
    <property type="protein sequence ID" value="GIG22571.1"/>
    <property type="molecule type" value="Genomic_DNA"/>
</dbReference>
<dbReference type="Gene3D" id="2.10.109.10">
    <property type="entry name" value="Umud Fragment, subunit A"/>
    <property type="match status" value="1"/>
</dbReference>
<keyword evidence="15" id="KW-1185">Reference proteome</keyword>
<gene>
    <name evidence="14" type="ORF">Cch01nite_32950</name>
</gene>
<proteinExistence type="predicted"/>
<dbReference type="Pfam" id="PF10502">
    <property type="entry name" value="Peptidase_S26"/>
    <property type="match status" value="1"/>
</dbReference>
<name>A0A919P373_9CELL</name>
<evidence type="ECO:0000256" key="7">
    <source>
        <dbReference type="ARBA" id="ARBA00022989"/>
    </source>
</evidence>
<keyword evidence="8 12" id="KW-0472">Membrane</keyword>
<keyword evidence="4" id="KW-0378">Hydrolase</keyword>
<feature type="domain" description="Peptidase S26" evidence="13">
    <location>
        <begin position="26"/>
        <end position="98"/>
    </location>
</feature>
<dbReference type="InterPro" id="IPR019533">
    <property type="entry name" value="Peptidase_S26"/>
</dbReference>
<dbReference type="GO" id="GO:0004252">
    <property type="term" value="F:serine-type endopeptidase activity"/>
    <property type="evidence" value="ECO:0007669"/>
    <property type="project" value="UniProtKB-UniRule"/>
</dbReference>
<dbReference type="InterPro" id="IPR019756">
    <property type="entry name" value="Pept_S26A_signal_pept_1_Ser-AS"/>
</dbReference>
<evidence type="ECO:0000313" key="15">
    <source>
        <dbReference type="Proteomes" id="UP000632740"/>
    </source>
</evidence>
<dbReference type="InterPro" id="IPR036286">
    <property type="entry name" value="LexA/Signal_pep-like_sf"/>
</dbReference>
<comment type="caution">
    <text evidence="14">The sequence shown here is derived from an EMBL/GenBank/DDBJ whole genome shotgun (WGS) entry which is preliminary data.</text>
</comment>
<keyword evidence="2" id="KW-0645">Protease</keyword>
<accession>A0A919P373</accession>
<sequence>MTTTTAATPTTPVRRRGPRWRAVVPWTSVVVVAIVAAFLWPTAWGGSTSLTIVAGHSMEPTLVTGDLVVGRSGPVAVGDVVVYQPDDVDGHVVHRVVGGSATEGWVMRGDNNTWDDIWTPTSDDVVGVVRWRLPHVGSALTALTSPTAWVALVLLVAGWYLWPAREEAELVDESEEAAEAEGEVRRA</sequence>
<keyword evidence="5" id="KW-0256">Endoplasmic reticulum</keyword>
<feature type="transmembrane region" description="Helical" evidence="12">
    <location>
        <begin position="22"/>
        <end position="40"/>
    </location>
</feature>
<evidence type="ECO:0000256" key="6">
    <source>
        <dbReference type="ARBA" id="ARBA00022968"/>
    </source>
</evidence>
<dbReference type="InterPro" id="IPR001733">
    <property type="entry name" value="Peptidase_S26B"/>
</dbReference>
<evidence type="ECO:0000313" key="14">
    <source>
        <dbReference type="EMBL" id="GIG22571.1"/>
    </source>
</evidence>
<keyword evidence="3 12" id="KW-0812">Transmembrane</keyword>
<dbReference type="PANTHER" id="PTHR10806:SF6">
    <property type="entry name" value="SIGNAL PEPTIDASE COMPLEX CATALYTIC SUBUNIT SEC11"/>
    <property type="match status" value="1"/>
</dbReference>
<keyword evidence="7 12" id="KW-1133">Transmembrane helix</keyword>
<dbReference type="NCBIfam" id="TIGR02228">
    <property type="entry name" value="sigpep_I_arch"/>
    <property type="match status" value="1"/>
</dbReference>
<dbReference type="PROSITE" id="PS00501">
    <property type="entry name" value="SPASE_I_1"/>
    <property type="match status" value="1"/>
</dbReference>
<evidence type="ECO:0000256" key="11">
    <source>
        <dbReference type="NCBIfam" id="TIGR02228"/>
    </source>
</evidence>
<dbReference type="EC" id="3.4.21.89" evidence="11"/>
<evidence type="ECO:0000256" key="4">
    <source>
        <dbReference type="ARBA" id="ARBA00022801"/>
    </source>
</evidence>
<evidence type="ECO:0000256" key="3">
    <source>
        <dbReference type="ARBA" id="ARBA00022692"/>
    </source>
</evidence>
<evidence type="ECO:0000256" key="12">
    <source>
        <dbReference type="SAM" id="Phobius"/>
    </source>
</evidence>
<evidence type="ECO:0000256" key="5">
    <source>
        <dbReference type="ARBA" id="ARBA00022824"/>
    </source>
</evidence>
<dbReference type="GO" id="GO:0009003">
    <property type="term" value="F:signal peptidase activity"/>
    <property type="evidence" value="ECO:0007669"/>
    <property type="project" value="UniProtKB-EC"/>
</dbReference>
<protein>
    <recommendedName>
        <fullName evidence="9 11">Signal peptidase I</fullName>
        <ecNumber evidence="11">3.4.21.89</ecNumber>
    </recommendedName>
</protein>
<feature type="transmembrane region" description="Helical" evidence="12">
    <location>
        <begin position="139"/>
        <end position="162"/>
    </location>
</feature>
<dbReference type="CDD" id="cd06462">
    <property type="entry name" value="Peptidase_S24_S26"/>
    <property type="match status" value="1"/>
</dbReference>
<evidence type="ECO:0000256" key="1">
    <source>
        <dbReference type="ARBA" id="ARBA00004648"/>
    </source>
</evidence>
<dbReference type="SUPFAM" id="SSF51306">
    <property type="entry name" value="LexA/Signal peptidase"/>
    <property type="match status" value="1"/>
</dbReference>
<dbReference type="AlphaFoldDB" id="A0A919P373"/>
<evidence type="ECO:0000256" key="10">
    <source>
        <dbReference type="ARBA" id="ARBA00045533"/>
    </source>
</evidence>
<organism evidence="14 15">
    <name type="scientific">Cellulomonas chitinilytica</name>
    <dbReference type="NCBI Taxonomy" id="398759"/>
    <lineage>
        <taxon>Bacteria</taxon>
        <taxon>Bacillati</taxon>
        <taxon>Actinomycetota</taxon>
        <taxon>Actinomycetes</taxon>
        <taxon>Micrococcales</taxon>
        <taxon>Cellulomonadaceae</taxon>
        <taxon>Cellulomonas</taxon>
    </lineage>
</organism>
<dbReference type="RefSeq" id="WP_203757459.1">
    <property type="nucleotide sequence ID" value="NZ_BONK01000012.1"/>
</dbReference>
<dbReference type="PANTHER" id="PTHR10806">
    <property type="entry name" value="SIGNAL PEPTIDASE COMPLEX CATALYTIC SUBUNIT SEC11"/>
    <property type="match status" value="1"/>
</dbReference>
<reference evidence="14" key="1">
    <citation type="submission" date="2021-01" db="EMBL/GenBank/DDBJ databases">
        <title>Whole genome shotgun sequence of Cellulomonas chitinilytica NBRC 110799.</title>
        <authorList>
            <person name="Komaki H."/>
            <person name="Tamura T."/>
        </authorList>
    </citation>
    <scope>NUCLEOTIDE SEQUENCE</scope>
    <source>
        <strain evidence="14">NBRC 110799</strain>
    </source>
</reference>
<comment type="subcellular location">
    <subcellularLocation>
        <location evidence="1">Endoplasmic reticulum membrane</location>
        <topology evidence="1">Single-pass type II membrane protein</topology>
    </subcellularLocation>
</comment>